<dbReference type="Gene3D" id="2.60.300.12">
    <property type="entry name" value="HesB-like domain"/>
    <property type="match status" value="1"/>
</dbReference>
<name>A0A0A7V2T9_9ARCH</name>
<evidence type="ECO:0000313" key="4">
    <source>
        <dbReference type="Proteomes" id="UP000030944"/>
    </source>
</evidence>
<feature type="region of interest" description="Disordered" evidence="1">
    <location>
        <begin position="1"/>
        <end position="61"/>
    </location>
</feature>
<dbReference type="InterPro" id="IPR016092">
    <property type="entry name" value="ATAP"/>
</dbReference>
<protein>
    <submittedName>
        <fullName evidence="3">Iron-sulfur cluster assembly accessory protein</fullName>
    </submittedName>
</protein>
<sequence length="169" mass="17986">MATEQTHDAAHESHGDHGCGCGPNHEAQTETVGDSCSTHTETPKPQQASAELEQPKAQSGKVVTITAPAAEKIKEFMAEEDGNPQYLRIYVQGGGCSGLSYGMGFEKEAEEDDRVIEENGVKVLVDSMSIDHLNGANVDYIESLMGSGFKINNPNVTKSCSCGSSFSTE</sequence>
<dbReference type="GO" id="GO:0016226">
    <property type="term" value="P:iron-sulfur cluster assembly"/>
    <property type="evidence" value="ECO:0007669"/>
    <property type="project" value="InterPro"/>
</dbReference>
<dbReference type="GO" id="GO:0005506">
    <property type="term" value="F:iron ion binding"/>
    <property type="evidence" value="ECO:0007669"/>
    <property type="project" value="TreeGrafter"/>
</dbReference>
<dbReference type="InterPro" id="IPR035903">
    <property type="entry name" value="HesB-like_dom_sf"/>
</dbReference>
<dbReference type="OrthoDB" id="52656at2157"/>
<dbReference type="InterPro" id="IPR017870">
    <property type="entry name" value="FeS_cluster_insertion_CS"/>
</dbReference>
<dbReference type="STRING" id="1410606.T478_1056"/>
<evidence type="ECO:0000256" key="1">
    <source>
        <dbReference type="SAM" id="MobiDB-lite"/>
    </source>
</evidence>
<evidence type="ECO:0000259" key="2">
    <source>
        <dbReference type="Pfam" id="PF01521"/>
    </source>
</evidence>
<gene>
    <name evidence="3" type="ORF">T478_1056</name>
</gene>
<dbReference type="NCBIfam" id="TIGR00049">
    <property type="entry name" value="iron-sulfur cluster assembly accessory protein"/>
    <property type="match status" value="1"/>
</dbReference>
<evidence type="ECO:0000313" key="3">
    <source>
        <dbReference type="EMBL" id="AJA93148.1"/>
    </source>
</evidence>
<proteinExistence type="predicted"/>
<dbReference type="EMBL" id="CP007026">
    <property type="protein sequence ID" value="AJA93148.1"/>
    <property type="molecule type" value="Genomic_DNA"/>
</dbReference>
<dbReference type="AlphaFoldDB" id="A0A0A7V2T9"/>
<dbReference type="NCBIfam" id="NF010147">
    <property type="entry name" value="PRK13623.1"/>
    <property type="match status" value="1"/>
</dbReference>
<feature type="compositionally biased region" description="Polar residues" evidence="1">
    <location>
        <begin position="29"/>
        <end position="49"/>
    </location>
</feature>
<dbReference type="PROSITE" id="PS01152">
    <property type="entry name" value="HESB"/>
    <property type="match status" value="1"/>
</dbReference>
<dbReference type="Pfam" id="PF01521">
    <property type="entry name" value="Fe-S_biosyn"/>
    <property type="match status" value="1"/>
</dbReference>
<dbReference type="SUPFAM" id="SSF89360">
    <property type="entry name" value="HesB-like domain"/>
    <property type="match status" value="1"/>
</dbReference>
<reference evidence="3 4" key="1">
    <citation type="journal article" date="2015" name="Proc. Natl. Acad. Sci. U.S.A.">
        <title>Genomic and proteomic characterization of "Candidatus Nitrosopelagicus brevis": An ammonia-oxidizing archaeon from the open ocean.</title>
        <authorList>
            <person name="Santoro A.E."/>
            <person name="Dupont C.L."/>
            <person name="Richter R.A."/>
            <person name="Craig M.T."/>
            <person name="Carini P."/>
            <person name="McIlvin M.R."/>
            <person name="Yang Y."/>
            <person name="Orsi W.D."/>
            <person name="Moran D.M."/>
            <person name="Saito M.A."/>
        </authorList>
    </citation>
    <scope>NUCLEOTIDE SEQUENCE [LARGE SCALE GENOMIC DNA]</scope>
    <source>
        <strain evidence="4">V2</strain>
    </source>
</reference>
<dbReference type="GO" id="GO:0051537">
    <property type="term" value="F:2 iron, 2 sulfur cluster binding"/>
    <property type="evidence" value="ECO:0007669"/>
    <property type="project" value="TreeGrafter"/>
</dbReference>
<dbReference type="KEGG" id="nbv:T478_1056"/>
<feature type="domain" description="Core" evidence="2">
    <location>
        <begin position="63"/>
        <end position="163"/>
    </location>
</feature>
<dbReference type="HOGENOM" id="CLU_069054_2_0_2"/>
<dbReference type="FunFam" id="2.60.300.12:FF:000013">
    <property type="entry name" value="Iron-sulfur assembly protein 2"/>
    <property type="match status" value="1"/>
</dbReference>
<accession>A0A0A7V2T9</accession>
<dbReference type="PANTHER" id="PTHR43011:SF1">
    <property type="entry name" value="IRON-SULFUR CLUSTER ASSEMBLY 2 HOMOLOG, MITOCHONDRIAL"/>
    <property type="match status" value="1"/>
</dbReference>
<dbReference type="Proteomes" id="UP000030944">
    <property type="component" value="Chromosome"/>
</dbReference>
<dbReference type="InterPro" id="IPR000361">
    <property type="entry name" value="ATAP_core_dom"/>
</dbReference>
<organism evidence="3 4">
    <name type="scientific">Candidatus Nitrosopelagicus brevis</name>
    <dbReference type="NCBI Taxonomy" id="1410606"/>
    <lineage>
        <taxon>Archaea</taxon>
        <taxon>Nitrososphaerota</taxon>
    </lineage>
</organism>
<dbReference type="GO" id="GO:0051539">
    <property type="term" value="F:4 iron, 4 sulfur cluster binding"/>
    <property type="evidence" value="ECO:0007669"/>
    <property type="project" value="TreeGrafter"/>
</dbReference>
<feature type="compositionally biased region" description="Basic and acidic residues" evidence="1">
    <location>
        <begin position="1"/>
        <end position="17"/>
    </location>
</feature>
<dbReference type="PANTHER" id="PTHR43011">
    <property type="entry name" value="IRON-SULFUR CLUSTER ASSEMBLY 2 HOMOLOG, MITOCHONDRIAL"/>
    <property type="match status" value="1"/>
</dbReference>